<protein>
    <submittedName>
        <fullName evidence="2">Uncharacterized protein</fullName>
    </submittedName>
</protein>
<name>A0A550CYP3_9AGAR</name>
<comment type="caution">
    <text evidence="2">The sequence shown here is derived from an EMBL/GenBank/DDBJ whole genome shotgun (WGS) entry which is preliminary data.</text>
</comment>
<proteinExistence type="predicted"/>
<keyword evidence="1" id="KW-1133">Transmembrane helix</keyword>
<gene>
    <name evidence="2" type="ORF">BD626DRAFT_20426</name>
</gene>
<dbReference type="Proteomes" id="UP000320762">
    <property type="component" value="Unassembled WGS sequence"/>
</dbReference>
<sequence length="148" mass="16419">MSWDRPRTHHRCGACFYAASLYCFLPPFPCHSASFAYASSFSPTCVLYILPIACVSCSSSSCSLLSMLKVRPHCSVLDDACLRRRLGTFDCPALPSSDLSCQLLARRILPSLLPLCFLHRCQWFFLDITRDGFVSSRSIEGSSCCTNA</sequence>
<keyword evidence="3" id="KW-1185">Reference proteome</keyword>
<reference evidence="2 3" key="1">
    <citation type="journal article" date="2019" name="New Phytol.">
        <title>Comparative genomics reveals unique wood-decay strategies and fruiting body development in the Schizophyllaceae.</title>
        <authorList>
            <person name="Almasi E."/>
            <person name="Sahu N."/>
            <person name="Krizsan K."/>
            <person name="Balint B."/>
            <person name="Kovacs G.M."/>
            <person name="Kiss B."/>
            <person name="Cseklye J."/>
            <person name="Drula E."/>
            <person name="Henrissat B."/>
            <person name="Nagy I."/>
            <person name="Chovatia M."/>
            <person name="Adam C."/>
            <person name="LaButti K."/>
            <person name="Lipzen A."/>
            <person name="Riley R."/>
            <person name="Grigoriev I.V."/>
            <person name="Nagy L.G."/>
        </authorList>
    </citation>
    <scope>NUCLEOTIDE SEQUENCE [LARGE SCALE GENOMIC DNA]</scope>
    <source>
        <strain evidence="2 3">NL-1724</strain>
    </source>
</reference>
<organism evidence="2 3">
    <name type="scientific">Schizophyllum amplum</name>
    <dbReference type="NCBI Taxonomy" id="97359"/>
    <lineage>
        <taxon>Eukaryota</taxon>
        <taxon>Fungi</taxon>
        <taxon>Dikarya</taxon>
        <taxon>Basidiomycota</taxon>
        <taxon>Agaricomycotina</taxon>
        <taxon>Agaricomycetes</taxon>
        <taxon>Agaricomycetidae</taxon>
        <taxon>Agaricales</taxon>
        <taxon>Schizophyllaceae</taxon>
        <taxon>Schizophyllum</taxon>
    </lineage>
</organism>
<evidence type="ECO:0000313" key="2">
    <source>
        <dbReference type="EMBL" id="TRM69914.1"/>
    </source>
</evidence>
<accession>A0A550CYP3</accession>
<keyword evidence="1" id="KW-0472">Membrane</keyword>
<keyword evidence="1" id="KW-0812">Transmembrane</keyword>
<evidence type="ECO:0000313" key="3">
    <source>
        <dbReference type="Proteomes" id="UP000320762"/>
    </source>
</evidence>
<dbReference type="AlphaFoldDB" id="A0A550CYP3"/>
<dbReference type="EMBL" id="VDMD01000001">
    <property type="protein sequence ID" value="TRM69914.1"/>
    <property type="molecule type" value="Genomic_DNA"/>
</dbReference>
<feature type="transmembrane region" description="Helical" evidence="1">
    <location>
        <begin position="48"/>
        <end position="68"/>
    </location>
</feature>
<evidence type="ECO:0000256" key="1">
    <source>
        <dbReference type="SAM" id="Phobius"/>
    </source>
</evidence>